<accession>A0A914I9D6</accession>
<evidence type="ECO:0000256" key="3">
    <source>
        <dbReference type="ARBA" id="ARBA00022806"/>
    </source>
</evidence>
<dbReference type="Gene3D" id="3.40.50.300">
    <property type="entry name" value="P-loop containing nucleotide triphosphate hydrolases"/>
    <property type="match status" value="1"/>
</dbReference>
<dbReference type="PANTHER" id="PTHR43788:SF16">
    <property type="entry name" value="HELICASE WITH ZINC FINGER 2"/>
    <property type="match status" value="1"/>
</dbReference>
<keyword evidence="3" id="KW-0347">Helicase</keyword>
<feature type="region of interest" description="Disordered" evidence="5">
    <location>
        <begin position="254"/>
        <end position="277"/>
    </location>
</feature>
<dbReference type="Pfam" id="PF13087">
    <property type="entry name" value="AAA_12"/>
    <property type="match status" value="1"/>
</dbReference>
<evidence type="ECO:0000313" key="8">
    <source>
        <dbReference type="WBParaSite" id="Gr19_v10_g7907.t1"/>
    </source>
</evidence>
<dbReference type="PANTHER" id="PTHR43788">
    <property type="entry name" value="DNA2/NAM7 HELICASE FAMILY MEMBER"/>
    <property type="match status" value="1"/>
</dbReference>
<protein>
    <submittedName>
        <fullName evidence="8">DNA2/NAM7 helicase-like C-terminal domain-containing protein</fullName>
    </submittedName>
</protein>
<dbReference type="GO" id="GO:0005524">
    <property type="term" value="F:ATP binding"/>
    <property type="evidence" value="ECO:0007669"/>
    <property type="project" value="UniProtKB-KW"/>
</dbReference>
<evidence type="ECO:0000256" key="4">
    <source>
        <dbReference type="ARBA" id="ARBA00022840"/>
    </source>
</evidence>
<dbReference type="CDD" id="cd18808">
    <property type="entry name" value="SF1_C_Upf1"/>
    <property type="match status" value="1"/>
</dbReference>
<feature type="domain" description="DNA2/NAM7 helicase-like C-terminal" evidence="6">
    <location>
        <begin position="37"/>
        <end position="173"/>
    </location>
</feature>
<feature type="compositionally biased region" description="Gly residues" evidence="5">
    <location>
        <begin position="261"/>
        <end position="277"/>
    </location>
</feature>
<dbReference type="SUPFAM" id="SSF52540">
    <property type="entry name" value="P-loop containing nucleoside triphosphate hydrolases"/>
    <property type="match status" value="1"/>
</dbReference>
<keyword evidence="2" id="KW-0378">Hydrolase</keyword>
<dbReference type="WBParaSite" id="Gr19_v10_g7907.t1">
    <property type="protein sequence ID" value="Gr19_v10_g7907.t1"/>
    <property type="gene ID" value="Gr19_v10_g7907"/>
</dbReference>
<dbReference type="InterPro" id="IPR047187">
    <property type="entry name" value="SF1_C_Upf1"/>
</dbReference>
<evidence type="ECO:0000256" key="2">
    <source>
        <dbReference type="ARBA" id="ARBA00022801"/>
    </source>
</evidence>
<name>A0A914I9D6_GLORO</name>
<reference evidence="8" key="1">
    <citation type="submission" date="2022-11" db="UniProtKB">
        <authorList>
            <consortium name="WormBaseParasite"/>
        </authorList>
    </citation>
    <scope>IDENTIFICATION</scope>
</reference>
<proteinExistence type="predicted"/>
<dbReference type="InterPro" id="IPR041679">
    <property type="entry name" value="DNA2/NAM7-like_C"/>
</dbReference>
<dbReference type="InterPro" id="IPR050534">
    <property type="entry name" value="Coronavir_polyprotein_1ab"/>
</dbReference>
<dbReference type="Proteomes" id="UP000887572">
    <property type="component" value="Unplaced"/>
</dbReference>
<evidence type="ECO:0000259" key="6">
    <source>
        <dbReference type="Pfam" id="PF13087"/>
    </source>
</evidence>
<dbReference type="GO" id="GO:0016787">
    <property type="term" value="F:hydrolase activity"/>
    <property type="evidence" value="ECO:0007669"/>
    <property type="project" value="UniProtKB-KW"/>
</dbReference>
<dbReference type="AlphaFoldDB" id="A0A914I9D6"/>
<dbReference type="InterPro" id="IPR027417">
    <property type="entry name" value="P-loop_NTPase"/>
</dbReference>
<evidence type="ECO:0000313" key="7">
    <source>
        <dbReference type="Proteomes" id="UP000887572"/>
    </source>
</evidence>
<evidence type="ECO:0000256" key="5">
    <source>
        <dbReference type="SAM" id="MobiDB-lite"/>
    </source>
</evidence>
<organism evidence="7 8">
    <name type="scientific">Globodera rostochiensis</name>
    <name type="common">Golden nematode worm</name>
    <name type="synonym">Heterodera rostochiensis</name>
    <dbReference type="NCBI Taxonomy" id="31243"/>
    <lineage>
        <taxon>Eukaryota</taxon>
        <taxon>Metazoa</taxon>
        <taxon>Ecdysozoa</taxon>
        <taxon>Nematoda</taxon>
        <taxon>Chromadorea</taxon>
        <taxon>Rhabditida</taxon>
        <taxon>Tylenchina</taxon>
        <taxon>Tylenchomorpha</taxon>
        <taxon>Tylenchoidea</taxon>
        <taxon>Heteroderidae</taxon>
        <taxon>Heteroderinae</taxon>
        <taxon>Globodera</taxon>
    </lineage>
</organism>
<keyword evidence="7" id="KW-1185">Reference proteome</keyword>
<keyword evidence="4" id="KW-0067">ATP-binding</keyword>
<sequence length="277" mass="30120">MTTPGDPGGSKSGVPLACGLETVNLNEKERALMTAQTTFKLPVSGVPLILIHQSNAAQRDEVSTSSTNAEQTNTAMRVIRLLRRAMPDASIRCICFYTAQRVELAALVERESVGGVVVTTADATQGHEAELAVVVTTCSVLDRDAATEPFWAQAARVDVALSRARHGMVVIGDLLLLDQTETWRRYLAQATRETMVVGPDYLNLETIGDAEHQYDQEGRLVDGRGVLVRSEDFYRLYGKGDGYNTGGFRRGANRYQPYLPQGGGRGRGGGGRGMMRR</sequence>
<dbReference type="GO" id="GO:0043139">
    <property type="term" value="F:5'-3' DNA helicase activity"/>
    <property type="evidence" value="ECO:0007669"/>
    <property type="project" value="TreeGrafter"/>
</dbReference>
<keyword evidence="1" id="KW-0547">Nucleotide-binding</keyword>
<evidence type="ECO:0000256" key="1">
    <source>
        <dbReference type="ARBA" id="ARBA00022741"/>
    </source>
</evidence>